<dbReference type="PROSITE" id="PS50913">
    <property type="entry name" value="GRIP"/>
    <property type="match status" value="1"/>
</dbReference>
<evidence type="ECO:0000313" key="4">
    <source>
        <dbReference type="EMBL" id="CEK59664.1"/>
    </source>
</evidence>
<gene>
    <name evidence="4" type="primary">ORF37065</name>
</gene>
<feature type="domain" description="GRIP" evidence="3">
    <location>
        <begin position="265"/>
        <end position="313"/>
    </location>
</feature>
<dbReference type="InterPro" id="IPR000237">
    <property type="entry name" value="GRIP_dom"/>
</dbReference>
<evidence type="ECO:0000256" key="1">
    <source>
        <dbReference type="SAM" id="Coils"/>
    </source>
</evidence>
<name>A0A0B6YTS9_9EUPU</name>
<reference evidence="4" key="1">
    <citation type="submission" date="2014-12" db="EMBL/GenBank/DDBJ databases">
        <title>Insight into the proteome of Arion vulgaris.</title>
        <authorList>
            <person name="Aradska J."/>
            <person name="Bulat T."/>
            <person name="Smidak R."/>
            <person name="Sarate P."/>
            <person name="Gangsoo J."/>
            <person name="Sialana F."/>
            <person name="Bilban M."/>
            <person name="Lubec G."/>
        </authorList>
    </citation>
    <scope>NUCLEOTIDE SEQUENCE</scope>
    <source>
        <tissue evidence="4">Skin</tissue>
    </source>
</reference>
<sequence length="328" mass="38036">MGDDELFVEKAGGKEVSNRRINSGRKSLDNNATNTSDNGFGGRISALNSSSLSDITSVSSTSSNVGPLGTITSRMRFQLRHGQHGHESEAADYMTPLQRMEKEVKLLRKERSQLLSEKEEKDTELESMKNSIETMKLRMQREKENELADYVDKLRVSEREKFEQIEELFKVQEELTQMDVKYATIKREMSDKEEKYEEYLLDMYKKGQMAALFEREDELEMLATTPKSNVSVRELTRKLSKTELELAKWQGLKLGESYAHMELPDTQADATLSFLKDAFYHFLTERSGNEDHLRAIIKIFKYSETQMSKIRKGLEEFKHLDKKRITRI</sequence>
<feature type="compositionally biased region" description="Basic and acidic residues" evidence="2">
    <location>
        <begin position="7"/>
        <end position="18"/>
    </location>
</feature>
<dbReference type="AlphaFoldDB" id="A0A0B6YTS9"/>
<dbReference type="EMBL" id="HACG01012799">
    <property type="protein sequence ID" value="CEK59664.1"/>
    <property type="molecule type" value="Transcribed_RNA"/>
</dbReference>
<keyword evidence="1" id="KW-0175">Coiled coil</keyword>
<organism evidence="4">
    <name type="scientific">Arion vulgaris</name>
    <dbReference type="NCBI Taxonomy" id="1028688"/>
    <lineage>
        <taxon>Eukaryota</taxon>
        <taxon>Metazoa</taxon>
        <taxon>Spiralia</taxon>
        <taxon>Lophotrochozoa</taxon>
        <taxon>Mollusca</taxon>
        <taxon>Gastropoda</taxon>
        <taxon>Heterobranchia</taxon>
        <taxon>Euthyneura</taxon>
        <taxon>Panpulmonata</taxon>
        <taxon>Eupulmonata</taxon>
        <taxon>Stylommatophora</taxon>
        <taxon>Helicina</taxon>
        <taxon>Arionoidea</taxon>
        <taxon>Arionidae</taxon>
        <taxon>Arion</taxon>
    </lineage>
</organism>
<accession>A0A0B6YTS9</accession>
<proteinExistence type="predicted"/>
<feature type="region of interest" description="Disordered" evidence="2">
    <location>
        <begin position="1"/>
        <end position="44"/>
    </location>
</feature>
<protein>
    <recommendedName>
        <fullName evidence="3">GRIP domain-containing protein</fullName>
    </recommendedName>
</protein>
<feature type="coiled-coil region" evidence="1">
    <location>
        <begin position="97"/>
        <end position="202"/>
    </location>
</feature>
<feature type="compositionally biased region" description="Polar residues" evidence="2">
    <location>
        <begin position="19"/>
        <end position="38"/>
    </location>
</feature>
<evidence type="ECO:0000256" key="2">
    <source>
        <dbReference type="SAM" id="MobiDB-lite"/>
    </source>
</evidence>
<evidence type="ECO:0000259" key="3">
    <source>
        <dbReference type="PROSITE" id="PS50913"/>
    </source>
</evidence>